<gene>
    <name evidence="2" type="ORF">GP486_007570</name>
</gene>
<feature type="region of interest" description="Disordered" evidence="1">
    <location>
        <begin position="144"/>
        <end position="244"/>
    </location>
</feature>
<sequence length="710" mass="79338">MGRKPNQLILEFFERGRKLEDASNRYQHTCKACGEKFPKGRIDSLTTHLVKKCPAIALRDRQRALLQLHELPTDVDGLEPAASLKDETRRLDAEVGGGGSGGGGGGASKAAFAQRGATVELPFSTRNLTPLETLAEVSRQFDLSEQAAPVPPEAAADQDMRPPAGFSLDEQWTAGNAPPPLAYEGASPHQDKRNTQEPSPAPCNAAPLPPIQQFFGSMSDSPSQSPHLPNLSLPPSLVTDGRSASLASLSPTDLRAVLPKPGLPLEPEAQPLPSSFESISDGFFHPRMPRSSSTWPLIPSAPSAEPTLYDPTHDHAVAVKGISRAATYPRAIAINPHAPQGEFRAEFSSGSEKPVRPKVRGRFTASRRKEVQEVRKRGACIRCRMLKKPISRAKSRVHFQSSGGQIEATHYSDSNISVTFLALEGRKPLDDPGFDRDKPDNTKQELVVLDSESEDLPAKLEQYLKKMSQTFYERELSSFMKPTLRIATELSAQKKDVLLSRVLELWSVNHVLVDNEMHWKTYERQDMKDGGSNNRVPIDDETDRESYRLLCTQLRSAAEKRAAQISKNVMNELERRLLQRTQSGWFETFLVAILLLNCVERSSWLFQTWNSDEYESKWPLDRRPPYYYEQGEHFAEMLQMLLKMRGLPPKTHARPEDGTLASDSDETAREYFDRIRLSGKTLEDRQFAEFDPGDSRSLELKFCSKLLLPS</sequence>
<reference evidence="2" key="1">
    <citation type="submission" date="2021-03" db="EMBL/GenBank/DDBJ databases">
        <title>Comparative genomics and phylogenomic investigation of the class Geoglossomycetes provide insights into ecological specialization and systematics.</title>
        <authorList>
            <person name="Melie T."/>
            <person name="Pirro S."/>
            <person name="Miller A.N."/>
            <person name="Quandt A."/>
        </authorList>
    </citation>
    <scope>NUCLEOTIDE SEQUENCE</scope>
    <source>
        <strain evidence="2">CAQ_001_2017</strain>
    </source>
</reference>
<dbReference type="PANTHER" id="PTHR35392">
    <property type="entry name" value="ZN(II)2CYS6 TRANSCRIPTION FACTOR (EUROFUNG)-RELATED-RELATED"/>
    <property type="match status" value="1"/>
</dbReference>
<comment type="caution">
    <text evidence="2">The sequence shown here is derived from an EMBL/GenBank/DDBJ whole genome shotgun (WGS) entry which is preliminary data.</text>
</comment>
<name>A0A9P8L4S5_9PEZI</name>
<dbReference type="Proteomes" id="UP000750711">
    <property type="component" value="Unassembled WGS sequence"/>
</dbReference>
<evidence type="ECO:0000313" key="2">
    <source>
        <dbReference type="EMBL" id="KAH0551082.1"/>
    </source>
</evidence>
<dbReference type="AlphaFoldDB" id="A0A9P8L4S5"/>
<accession>A0A9P8L4S5</accession>
<dbReference type="EMBL" id="JAGHQM010002214">
    <property type="protein sequence ID" value="KAH0551082.1"/>
    <property type="molecule type" value="Genomic_DNA"/>
</dbReference>
<evidence type="ECO:0000256" key="1">
    <source>
        <dbReference type="SAM" id="MobiDB-lite"/>
    </source>
</evidence>
<proteinExistence type="predicted"/>
<evidence type="ECO:0000313" key="3">
    <source>
        <dbReference type="Proteomes" id="UP000750711"/>
    </source>
</evidence>
<organism evidence="2 3">
    <name type="scientific">Trichoglossum hirsutum</name>
    <dbReference type="NCBI Taxonomy" id="265104"/>
    <lineage>
        <taxon>Eukaryota</taxon>
        <taxon>Fungi</taxon>
        <taxon>Dikarya</taxon>
        <taxon>Ascomycota</taxon>
        <taxon>Pezizomycotina</taxon>
        <taxon>Geoglossomycetes</taxon>
        <taxon>Geoglossales</taxon>
        <taxon>Geoglossaceae</taxon>
        <taxon>Trichoglossum</taxon>
    </lineage>
</organism>
<feature type="compositionally biased region" description="Low complexity" evidence="1">
    <location>
        <begin position="221"/>
        <end position="237"/>
    </location>
</feature>
<protein>
    <submittedName>
        <fullName evidence="2">Uncharacterized protein</fullName>
    </submittedName>
</protein>
<dbReference type="InterPro" id="IPR052973">
    <property type="entry name" value="Fungal_sec-metab_reg_TF"/>
</dbReference>
<dbReference type="PANTHER" id="PTHR35392:SF2">
    <property type="entry name" value="ZN(II)2CYS6 TRANSCRIPTION FACTOR (EUROFUNG)"/>
    <property type="match status" value="1"/>
</dbReference>
<keyword evidence="3" id="KW-1185">Reference proteome</keyword>
<feature type="region of interest" description="Disordered" evidence="1">
    <location>
        <begin position="258"/>
        <end position="285"/>
    </location>
</feature>